<dbReference type="PANTHER" id="PTHR13513">
    <property type="entry name" value="E3 UBIQUITIN-PROTEIN LIGASE UBR7"/>
    <property type="match status" value="1"/>
</dbReference>
<dbReference type="PROSITE" id="PS51157">
    <property type="entry name" value="ZF_UBR"/>
    <property type="match status" value="1"/>
</dbReference>
<dbReference type="EMBL" id="LPNL01000006">
    <property type="protein sequence ID" value="OEJ84502.1"/>
    <property type="molecule type" value="Genomic_DNA"/>
</dbReference>
<dbReference type="PROSITE" id="PS50119">
    <property type="entry name" value="ZF_BBOX"/>
    <property type="match status" value="1"/>
</dbReference>
<evidence type="ECO:0000313" key="9">
    <source>
        <dbReference type="EMBL" id="OEJ84502.1"/>
    </source>
</evidence>
<dbReference type="InterPro" id="IPR001965">
    <property type="entry name" value="Znf_PHD"/>
</dbReference>
<dbReference type="InterPro" id="IPR013083">
    <property type="entry name" value="Znf_RING/FYVE/PHD"/>
</dbReference>
<dbReference type="Proteomes" id="UP000095605">
    <property type="component" value="Unassembled WGS sequence"/>
</dbReference>
<gene>
    <name evidence="9" type="ORF">AWRI3578_g2610</name>
</gene>
<dbReference type="GO" id="GO:0008270">
    <property type="term" value="F:zinc ion binding"/>
    <property type="evidence" value="ECO:0007669"/>
    <property type="project" value="UniProtKB-KW"/>
</dbReference>
<dbReference type="PANTHER" id="PTHR13513:SF9">
    <property type="entry name" value="E3 UBIQUITIN-PROTEIN LIGASE UBR7-RELATED"/>
    <property type="match status" value="1"/>
</dbReference>
<dbReference type="AlphaFoldDB" id="A0A1E5RC83"/>
<dbReference type="OrthoDB" id="5795902at2759"/>
<reference evidence="10" key="1">
    <citation type="journal article" date="2016" name="Genome Announc.">
        <title>Genome sequences of three species of Hanseniaspora isolated from spontaneous wine fermentations.</title>
        <authorList>
            <person name="Sternes P.R."/>
            <person name="Lee D."/>
            <person name="Kutyna D.R."/>
            <person name="Borneman A.R."/>
        </authorList>
    </citation>
    <scope>NUCLEOTIDE SEQUENCE [LARGE SCALE GENOMIC DNA]</scope>
    <source>
        <strain evidence="10">AWRI3578</strain>
    </source>
</reference>
<evidence type="ECO:0000256" key="1">
    <source>
        <dbReference type="ARBA" id="ARBA00022723"/>
    </source>
</evidence>
<evidence type="ECO:0000256" key="5">
    <source>
        <dbReference type="PROSITE-ProRule" id="PRU00508"/>
    </source>
</evidence>
<keyword evidence="10" id="KW-1185">Reference proteome</keyword>
<dbReference type="GO" id="GO:0005737">
    <property type="term" value="C:cytoplasm"/>
    <property type="evidence" value="ECO:0007669"/>
    <property type="project" value="TreeGrafter"/>
</dbReference>
<dbReference type="InterPro" id="IPR003126">
    <property type="entry name" value="Znf_UBR"/>
</dbReference>
<sequence>MNDDTIIDAVDYLENQEKLDYEAYKALPYKFDTCTFNVPEAKRQMIFSCMDCKVGICYSCSISCEHYNHEITEVGYKKNFACECGSLKHDQYTCSLFDKKHIDYDLDNLKGQNFNGEFCFCNNETPVDDDKMIQCTLGHSCNENWFHLSCLKLDNQGIVEDDFEEFICGDCVDLYKDVFDKIFEKYSEMAKLLLLQLITSQSGYESKPALLLKKTYSKFFQYILNAETQDQSPLLKTFLGKIAYHDLVSPYEFYEPPREEFQSRIKVDSTNYVADEDVYSKNETEIMRLAVEEKQLDVEKFNAFRDGLKSFLTGFAKSKDVVKKEDIELFFKNLKSQNLASTVNDDLGEFSNPESEQEELESD</sequence>
<protein>
    <submittedName>
        <fullName evidence="9">Protein mlo2</fullName>
    </submittedName>
</protein>
<feature type="region of interest" description="Disordered" evidence="6">
    <location>
        <begin position="344"/>
        <end position="363"/>
    </location>
</feature>
<dbReference type="SMART" id="SM00396">
    <property type="entry name" value="ZnF_UBR1"/>
    <property type="match status" value="1"/>
</dbReference>
<evidence type="ECO:0000259" key="7">
    <source>
        <dbReference type="PROSITE" id="PS50119"/>
    </source>
</evidence>
<feature type="zinc finger region" description="UBR-type" evidence="5">
    <location>
        <begin position="32"/>
        <end position="99"/>
    </location>
</feature>
<feature type="domain" description="UBR-type" evidence="8">
    <location>
        <begin position="32"/>
        <end position="99"/>
    </location>
</feature>
<dbReference type="GO" id="GO:0061630">
    <property type="term" value="F:ubiquitin protein ligase activity"/>
    <property type="evidence" value="ECO:0007669"/>
    <property type="project" value="InterPro"/>
</dbReference>
<evidence type="ECO:0000313" key="10">
    <source>
        <dbReference type="Proteomes" id="UP000095605"/>
    </source>
</evidence>
<dbReference type="InterPro" id="IPR000315">
    <property type="entry name" value="Znf_B-box"/>
</dbReference>
<dbReference type="SMART" id="SM00249">
    <property type="entry name" value="PHD"/>
    <property type="match status" value="1"/>
</dbReference>
<keyword evidence="2 4" id="KW-0863">Zinc-finger</keyword>
<dbReference type="Gene3D" id="3.30.40.10">
    <property type="entry name" value="Zinc/RING finger domain, C3HC4 (zinc finger)"/>
    <property type="match status" value="1"/>
</dbReference>
<feature type="domain" description="B box-type" evidence="7">
    <location>
        <begin position="29"/>
        <end position="74"/>
    </location>
</feature>
<keyword evidence="3" id="KW-0862">Zinc</keyword>
<evidence type="ECO:0000256" key="6">
    <source>
        <dbReference type="SAM" id="MobiDB-lite"/>
    </source>
</evidence>
<evidence type="ECO:0000256" key="3">
    <source>
        <dbReference type="ARBA" id="ARBA00022833"/>
    </source>
</evidence>
<evidence type="ECO:0000256" key="4">
    <source>
        <dbReference type="PROSITE-ProRule" id="PRU00024"/>
    </source>
</evidence>
<proteinExistence type="predicted"/>
<dbReference type="SUPFAM" id="SSF57903">
    <property type="entry name" value="FYVE/PHD zinc finger"/>
    <property type="match status" value="1"/>
</dbReference>
<dbReference type="InterPro" id="IPR011011">
    <property type="entry name" value="Znf_FYVE_PHD"/>
</dbReference>
<dbReference type="Pfam" id="PF02207">
    <property type="entry name" value="zf-UBR"/>
    <property type="match status" value="1"/>
</dbReference>
<name>A0A1E5RC83_9ASCO</name>
<accession>A0A1E5RC83</accession>
<evidence type="ECO:0000256" key="2">
    <source>
        <dbReference type="ARBA" id="ARBA00022771"/>
    </source>
</evidence>
<comment type="caution">
    <text evidence="9">The sequence shown here is derived from an EMBL/GenBank/DDBJ whole genome shotgun (WGS) entry which is preliminary data.</text>
</comment>
<evidence type="ECO:0000259" key="8">
    <source>
        <dbReference type="PROSITE" id="PS51157"/>
    </source>
</evidence>
<keyword evidence="1" id="KW-0479">Metal-binding</keyword>
<dbReference type="InterPro" id="IPR040204">
    <property type="entry name" value="UBR7"/>
</dbReference>
<organism evidence="9 10">
    <name type="scientific">Hanseniaspora opuntiae</name>
    <dbReference type="NCBI Taxonomy" id="211096"/>
    <lineage>
        <taxon>Eukaryota</taxon>
        <taxon>Fungi</taxon>
        <taxon>Dikarya</taxon>
        <taxon>Ascomycota</taxon>
        <taxon>Saccharomycotina</taxon>
        <taxon>Saccharomycetes</taxon>
        <taxon>Saccharomycodales</taxon>
        <taxon>Saccharomycodaceae</taxon>
        <taxon>Hanseniaspora</taxon>
    </lineage>
</organism>